<evidence type="ECO:0000313" key="1">
    <source>
        <dbReference type="EMBL" id="KAI3753683.1"/>
    </source>
</evidence>
<name>A0ACB9E3V6_CICIN</name>
<organism evidence="1 2">
    <name type="scientific">Cichorium intybus</name>
    <name type="common">Chicory</name>
    <dbReference type="NCBI Taxonomy" id="13427"/>
    <lineage>
        <taxon>Eukaryota</taxon>
        <taxon>Viridiplantae</taxon>
        <taxon>Streptophyta</taxon>
        <taxon>Embryophyta</taxon>
        <taxon>Tracheophyta</taxon>
        <taxon>Spermatophyta</taxon>
        <taxon>Magnoliopsida</taxon>
        <taxon>eudicotyledons</taxon>
        <taxon>Gunneridae</taxon>
        <taxon>Pentapetalae</taxon>
        <taxon>asterids</taxon>
        <taxon>campanulids</taxon>
        <taxon>Asterales</taxon>
        <taxon>Asteraceae</taxon>
        <taxon>Cichorioideae</taxon>
        <taxon>Cichorieae</taxon>
        <taxon>Cichoriinae</taxon>
        <taxon>Cichorium</taxon>
    </lineage>
</organism>
<sequence length="175" mass="19395">MAPPYSIYATSLLLLLSFQLLSSIFEAVVPASDTFTYVNEGDFGDYVIKYDADYRSLPPFSNPFQLCFYNTTPNAFTLALRMGTVRSESLMRWVWEANRGNPVRENATLTFGTDGNLVLADADGRISWQTNTANKGVVGFQVLPIGNMVLHDGKGNFIWQSFDSPTDTLLVGQSL</sequence>
<proteinExistence type="predicted"/>
<dbReference type="Proteomes" id="UP001055811">
    <property type="component" value="Linkage Group LG04"/>
</dbReference>
<protein>
    <submittedName>
        <fullName evidence="1">Uncharacterized protein</fullName>
    </submittedName>
</protein>
<reference evidence="2" key="1">
    <citation type="journal article" date="2022" name="Mol. Ecol. Resour.">
        <title>The genomes of chicory, endive, great burdock and yacon provide insights into Asteraceae palaeo-polyploidization history and plant inulin production.</title>
        <authorList>
            <person name="Fan W."/>
            <person name="Wang S."/>
            <person name="Wang H."/>
            <person name="Wang A."/>
            <person name="Jiang F."/>
            <person name="Liu H."/>
            <person name="Zhao H."/>
            <person name="Xu D."/>
            <person name="Zhang Y."/>
        </authorList>
    </citation>
    <scope>NUCLEOTIDE SEQUENCE [LARGE SCALE GENOMIC DNA]</scope>
    <source>
        <strain evidence="2">cv. Punajuju</strain>
    </source>
</reference>
<gene>
    <name evidence="1" type="ORF">L2E82_25744</name>
</gene>
<comment type="caution">
    <text evidence="1">The sequence shown here is derived from an EMBL/GenBank/DDBJ whole genome shotgun (WGS) entry which is preliminary data.</text>
</comment>
<reference evidence="1 2" key="2">
    <citation type="journal article" date="2022" name="Mol. Ecol. Resour.">
        <title>The genomes of chicory, endive, great burdock and yacon provide insights into Asteraceae paleo-polyploidization history and plant inulin production.</title>
        <authorList>
            <person name="Fan W."/>
            <person name="Wang S."/>
            <person name="Wang H."/>
            <person name="Wang A."/>
            <person name="Jiang F."/>
            <person name="Liu H."/>
            <person name="Zhao H."/>
            <person name="Xu D."/>
            <person name="Zhang Y."/>
        </authorList>
    </citation>
    <scope>NUCLEOTIDE SEQUENCE [LARGE SCALE GENOMIC DNA]</scope>
    <source>
        <strain evidence="2">cv. Punajuju</strain>
        <tissue evidence="1">Leaves</tissue>
    </source>
</reference>
<keyword evidence="2" id="KW-1185">Reference proteome</keyword>
<accession>A0ACB9E3V6</accession>
<evidence type="ECO:0000313" key="2">
    <source>
        <dbReference type="Proteomes" id="UP001055811"/>
    </source>
</evidence>
<dbReference type="EMBL" id="CM042012">
    <property type="protein sequence ID" value="KAI3753683.1"/>
    <property type="molecule type" value="Genomic_DNA"/>
</dbReference>